<comment type="caution">
    <text evidence="1">The sequence shown here is derived from an EMBL/GenBank/DDBJ whole genome shotgun (WGS) entry which is preliminary data.</text>
</comment>
<proteinExistence type="predicted"/>
<keyword evidence="2" id="KW-1185">Reference proteome</keyword>
<reference evidence="1 2" key="1">
    <citation type="submission" date="2018-10" db="EMBL/GenBank/DDBJ databases">
        <title>A high-quality apple genome assembly.</title>
        <authorList>
            <person name="Hu J."/>
        </authorList>
    </citation>
    <scope>NUCLEOTIDE SEQUENCE [LARGE SCALE GENOMIC DNA]</scope>
    <source>
        <strain evidence="2">cv. HFTH1</strain>
        <tissue evidence="1">Young leaf</tissue>
    </source>
</reference>
<dbReference type="Proteomes" id="UP000290289">
    <property type="component" value="Chromosome 9"/>
</dbReference>
<accession>A0A498J768</accession>
<sequence>MMAGTPHEEAIFLALGLVTYVLRAGFLMYPQRLGLCSLSFWQEVSEGVAPGLIGSRHGFTFTGPHVIAYVVLFNW</sequence>
<name>A0A498J768_MALDO</name>
<dbReference type="AlphaFoldDB" id="A0A498J768"/>
<organism evidence="1 2">
    <name type="scientific">Malus domestica</name>
    <name type="common">Apple</name>
    <name type="synonym">Pyrus malus</name>
    <dbReference type="NCBI Taxonomy" id="3750"/>
    <lineage>
        <taxon>Eukaryota</taxon>
        <taxon>Viridiplantae</taxon>
        <taxon>Streptophyta</taxon>
        <taxon>Embryophyta</taxon>
        <taxon>Tracheophyta</taxon>
        <taxon>Spermatophyta</taxon>
        <taxon>Magnoliopsida</taxon>
        <taxon>eudicotyledons</taxon>
        <taxon>Gunneridae</taxon>
        <taxon>Pentapetalae</taxon>
        <taxon>rosids</taxon>
        <taxon>fabids</taxon>
        <taxon>Rosales</taxon>
        <taxon>Rosaceae</taxon>
        <taxon>Amygdaloideae</taxon>
        <taxon>Maleae</taxon>
        <taxon>Malus</taxon>
    </lineage>
</organism>
<dbReference type="EMBL" id="RDQH01000335">
    <property type="protein sequence ID" value="RXH90517.1"/>
    <property type="molecule type" value="Genomic_DNA"/>
</dbReference>
<evidence type="ECO:0000313" key="1">
    <source>
        <dbReference type="EMBL" id="RXH90517.1"/>
    </source>
</evidence>
<protein>
    <submittedName>
        <fullName evidence="1">Uncharacterized protein</fullName>
    </submittedName>
</protein>
<evidence type="ECO:0000313" key="2">
    <source>
        <dbReference type="Proteomes" id="UP000290289"/>
    </source>
</evidence>
<gene>
    <name evidence="1" type="ORF">DVH24_035281</name>
</gene>